<organism evidence="2 3">
    <name type="scientific">Demequina activiva</name>
    <dbReference type="NCBI Taxonomy" id="1582364"/>
    <lineage>
        <taxon>Bacteria</taxon>
        <taxon>Bacillati</taxon>
        <taxon>Actinomycetota</taxon>
        <taxon>Actinomycetes</taxon>
        <taxon>Micrococcales</taxon>
        <taxon>Demequinaceae</taxon>
        <taxon>Demequina</taxon>
    </lineage>
</organism>
<keyword evidence="1" id="KW-1133">Transmembrane helix</keyword>
<dbReference type="Proteomes" id="UP000652354">
    <property type="component" value="Unassembled WGS sequence"/>
</dbReference>
<name>A0A919Q1G1_9MICO</name>
<evidence type="ECO:0000256" key="1">
    <source>
        <dbReference type="SAM" id="Phobius"/>
    </source>
</evidence>
<dbReference type="RefSeq" id="WP_203653650.1">
    <property type="nucleotide sequence ID" value="NZ_BONR01000001.1"/>
</dbReference>
<evidence type="ECO:0000313" key="3">
    <source>
        <dbReference type="Proteomes" id="UP000652354"/>
    </source>
</evidence>
<evidence type="ECO:0000313" key="2">
    <source>
        <dbReference type="EMBL" id="GIG54151.1"/>
    </source>
</evidence>
<feature type="transmembrane region" description="Helical" evidence="1">
    <location>
        <begin position="49"/>
        <end position="71"/>
    </location>
</feature>
<dbReference type="EMBL" id="BONR01000001">
    <property type="protein sequence ID" value="GIG54151.1"/>
    <property type="molecule type" value="Genomic_DNA"/>
</dbReference>
<feature type="transmembrane region" description="Helical" evidence="1">
    <location>
        <begin position="21"/>
        <end position="43"/>
    </location>
</feature>
<proteinExistence type="predicted"/>
<feature type="transmembrane region" description="Helical" evidence="1">
    <location>
        <begin position="145"/>
        <end position="166"/>
    </location>
</feature>
<keyword evidence="3" id="KW-1185">Reference proteome</keyword>
<protein>
    <submittedName>
        <fullName evidence="2">Uncharacterized protein</fullName>
    </submittedName>
</protein>
<sequence>MQTASAPPPYTSTTSTHLLRFVAIWVTAMGLLLLVLSSGQLFVWDDPGALLLAMAMTGGGAAVWLGCRWWLESLHRSNREFLLSEDGVSALAGRAAFARRVRTWSVVALVGFMVAGAVVIFAGSAMGCVGARDGACRLPEIDSSVFSASRSLAVGAGAAYVGLMILGRSHRLESDRIEMVIAEGQRRRMEGPIPGVSRSRWE</sequence>
<accession>A0A919Q1G1</accession>
<reference evidence="2" key="1">
    <citation type="submission" date="2021-01" db="EMBL/GenBank/DDBJ databases">
        <title>Whole genome shotgun sequence of Demequina activiva NBRC 110675.</title>
        <authorList>
            <person name="Komaki H."/>
            <person name="Tamura T."/>
        </authorList>
    </citation>
    <scope>NUCLEOTIDE SEQUENCE</scope>
    <source>
        <strain evidence="2">NBRC 110675</strain>
    </source>
</reference>
<dbReference type="AlphaFoldDB" id="A0A919Q1G1"/>
<keyword evidence="1" id="KW-0472">Membrane</keyword>
<keyword evidence="1" id="KW-0812">Transmembrane</keyword>
<comment type="caution">
    <text evidence="2">The sequence shown here is derived from an EMBL/GenBank/DDBJ whole genome shotgun (WGS) entry which is preliminary data.</text>
</comment>
<gene>
    <name evidence="2" type="ORF">Dac01nite_09030</name>
</gene>
<feature type="transmembrane region" description="Helical" evidence="1">
    <location>
        <begin position="104"/>
        <end position="125"/>
    </location>
</feature>